<dbReference type="Gene3D" id="2.40.40.10">
    <property type="entry name" value="RlpA-like domain"/>
    <property type="match status" value="1"/>
</dbReference>
<evidence type="ECO:0000256" key="1">
    <source>
        <dbReference type="ARBA" id="ARBA00022729"/>
    </source>
</evidence>
<feature type="chain" id="PRO_5038679162" evidence="2">
    <location>
        <begin position="20"/>
        <end position="170"/>
    </location>
</feature>
<evidence type="ECO:0000313" key="5">
    <source>
        <dbReference type="Proteomes" id="UP000614490"/>
    </source>
</evidence>
<evidence type="ECO:0000256" key="2">
    <source>
        <dbReference type="SAM" id="SignalP"/>
    </source>
</evidence>
<dbReference type="PANTHER" id="PTHR39160:SF4">
    <property type="entry name" value="RESUSCITATION-PROMOTING FACTOR RPFB"/>
    <property type="match status" value="1"/>
</dbReference>
<dbReference type="RefSeq" id="WP_197315522.1">
    <property type="nucleotide sequence ID" value="NZ_JADZSC010000001.1"/>
</dbReference>
<dbReference type="CDD" id="cd22786">
    <property type="entry name" value="DPBB_YuiC-like"/>
    <property type="match status" value="1"/>
</dbReference>
<dbReference type="InterPro" id="IPR036908">
    <property type="entry name" value="RlpA-like_sf"/>
</dbReference>
<organism evidence="4 5">
    <name type="scientific">Halobacillus yeomjeoni</name>
    <dbReference type="NCBI Taxonomy" id="311194"/>
    <lineage>
        <taxon>Bacteria</taxon>
        <taxon>Bacillati</taxon>
        <taxon>Bacillota</taxon>
        <taxon>Bacilli</taxon>
        <taxon>Bacillales</taxon>
        <taxon>Bacillaceae</taxon>
        <taxon>Halobacillus</taxon>
    </lineage>
</organism>
<comment type="caution">
    <text evidence="4">The sequence shown here is derived from an EMBL/GenBank/DDBJ whole genome shotgun (WGS) entry which is preliminary data.</text>
</comment>
<proteinExistence type="predicted"/>
<dbReference type="InterPro" id="IPR051933">
    <property type="entry name" value="Resuscitation_pf_RpfB"/>
</dbReference>
<name>A0A931HSN7_9BACI</name>
<dbReference type="GO" id="GO:0009254">
    <property type="term" value="P:peptidoglycan turnover"/>
    <property type="evidence" value="ECO:0007669"/>
    <property type="project" value="InterPro"/>
</dbReference>
<dbReference type="GO" id="GO:0019867">
    <property type="term" value="C:outer membrane"/>
    <property type="evidence" value="ECO:0007669"/>
    <property type="project" value="InterPro"/>
</dbReference>
<dbReference type="Proteomes" id="UP000614490">
    <property type="component" value="Unassembled WGS sequence"/>
</dbReference>
<protein>
    <submittedName>
        <fullName evidence="4">3D domain-containing protein</fullName>
    </submittedName>
</protein>
<evidence type="ECO:0000259" key="3">
    <source>
        <dbReference type="Pfam" id="PF06725"/>
    </source>
</evidence>
<reference evidence="4 5" key="1">
    <citation type="journal article" date="2005" name="Int. J. Syst. Evol. Microbiol.">
        <title>Halobacillus yeomjeoni sp. nov., isolated from a marine solar saltern in Korea.</title>
        <authorList>
            <person name="Yoon J.H."/>
            <person name="Kang S.J."/>
            <person name="Lee C.H."/>
            <person name="Oh H.W."/>
            <person name="Oh T.K."/>
        </authorList>
    </citation>
    <scope>NUCLEOTIDE SEQUENCE [LARGE SCALE GENOMIC DNA]</scope>
    <source>
        <strain evidence="4 5">KCTC 3957</strain>
    </source>
</reference>
<keyword evidence="5" id="KW-1185">Reference proteome</keyword>
<feature type="domain" description="3D" evidence="3">
    <location>
        <begin position="109"/>
        <end position="169"/>
    </location>
</feature>
<dbReference type="SUPFAM" id="SSF50685">
    <property type="entry name" value="Barwin-like endoglucanases"/>
    <property type="match status" value="1"/>
</dbReference>
<evidence type="ECO:0000313" key="4">
    <source>
        <dbReference type="EMBL" id="MBH0228879.1"/>
    </source>
</evidence>
<dbReference type="Pfam" id="PF06725">
    <property type="entry name" value="3D"/>
    <property type="match status" value="1"/>
</dbReference>
<keyword evidence="1 2" id="KW-0732">Signal</keyword>
<accession>A0A931HSN7</accession>
<feature type="signal peptide" evidence="2">
    <location>
        <begin position="1"/>
        <end position="19"/>
    </location>
</feature>
<sequence length="170" mass="18826">MKKLSFLLFAVTLYTGLMVNFQTQSHTIFAEEKTQKSIKNAQEMVTKKIEIDDKSTDHTRFEKDKNKKPSQSEVKRTVNVEATAYTAFCDGCSGITYTGIDLRSNPDRKVIAVDPDVIPLGSKVRVPGYGVAVAGDIGGDIQGNRIDVFIPQQGQALNFGRRQIQVEIIS</sequence>
<dbReference type="GO" id="GO:0004553">
    <property type="term" value="F:hydrolase activity, hydrolyzing O-glycosyl compounds"/>
    <property type="evidence" value="ECO:0007669"/>
    <property type="project" value="InterPro"/>
</dbReference>
<gene>
    <name evidence="4" type="ORF">H0267_01525</name>
</gene>
<dbReference type="InterPro" id="IPR010611">
    <property type="entry name" value="3D_dom"/>
</dbReference>
<dbReference type="EMBL" id="JADZSC010000001">
    <property type="protein sequence ID" value="MBH0228879.1"/>
    <property type="molecule type" value="Genomic_DNA"/>
</dbReference>
<dbReference type="PANTHER" id="PTHR39160">
    <property type="entry name" value="CELL WALL-BINDING PROTEIN YOCH"/>
    <property type="match status" value="1"/>
</dbReference>
<dbReference type="AlphaFoldDB" id="A0A931HSN7"/>